<reference evidence="1 2" key="3">
    <citation type="submission" date="2019-11" db="EMBL/GenBank/DDBJ databases">
        <title>A de novo genome assembly of a pear dwarfing rootstock.</title>
        <authorList>
            <person name="Wang F."/>
            <person name="Wang J."/>
            <person name="Li S."/>
            <person name="Zhang Y."/>
            <person name="Fang M."/>
            <person name="Ma L."/>
            <person name="Zhao Y."/>
            <person name="Jiang S."/>
        </authorList>
    </citation>
    <scope>NUCLEOTIDE SEQUENCE [LARGE SCALE GENOMIC DNA]</scope>
    <source>
        <strain evidence="1">S2</strain>
        <tissue evidence="1">Leaf</tissue>
    </source>
</reference>
<accession>A0A5N5F9Z8</accession>
<evidence type="ECO:0000313" key="2">
    <source>
        <dbReference type="Proteomes" id="UP000327157"/>
    </source>
</evidence>
<proteinExistence type="predicted"/>
<dbReference type="Proteomes" id="UP000327157">
    <property type="component" value="Chromosome 13"/>
</dbReference>
<dbReference type="EMBL" id="SMOL01000753">
    <property type="protein sequence ID" value="KAB2599787.1"/>
    <property type="molecule type" value="Genomic_DNA"/>
</dbReference>
<protein>
    <submittedName>
        <fullName evidence="1">Uncharacterized protein</fullName>
    </submittedName>
</protein>
<gene>
    <name evidence="1" type="ORF">D8674_010058</name>
</gene>
<dbReference type="Gene3D" id="3.30.200.20">
    <property type="entry name" value="Phosphorylase Kinase, domain 1"/>
    <property type="match status" value="1"/>
</dbReference>
<evidence type="ECO:0000313" key="1">
    <source>
        <dbReference type="EMBL" id="KAB2599787.1"/>
    </source>
</evidence>
<name>A0A5N5F9Z8_9ROSA</name>
<reference evidence="1 2" key="1">
    <citation type="submission" date="2019-09" db="EMBL/GenBank/DDBJ databases">
        <authorList>
            <person name="Ou C."/>
        </authorList>
    </citation>
    <scope>NUCLEOTIDE SEQUENCE [LARGE SCALE GENOMIC DNA]</scope>
    <source>
        <strain evidence="1">S2</strain>
        <tissue evidence="1">Leaf</tissue>
    </source>
</reference>
<sequence length="70" mass="7506">MTTSSSSGQENPLPKKVQFSLEPAFYQILDEMGSGVSVVVSKAVCGPMNSAIMAIKFIDCDQSRADFDSI</sequence>
<keyword evidence="2" id="KW-1185">Reference proteome</keyword>
<comment type="caution">
    <text evidence="1">The sequence shown here is derived from an EMBL/GenBank/DDBJ whole genome shotgun (WGS) entry which is preliminary data.</text>
</comment>
<organism evidence="1 2">
    <name type="scientific">Pyrus ussuriensis x Pyrus communis</name>
    <dbReference type="NCBI Taxonomy" id="2448454"/>
    <lineage>
        <taxon>Eukaryota</taxon>
        <taxon>Viridiplantae</taxon>
        <taxon>Streptophyta</taxon>
        <taxon>Embryophyta</taxon>
        <taxon>Tracheophyta</taxon>
        <taxon>Spermatophyta</taxon>
        <taxon>Magnoliopsida</taxon>
        <taxon>eudicotyledons</taxon>
        <taxon>Gunneridae</taxon>
        <taxon>Pentapetalae</taxon>
        <taxon>rosids</taxon>
        <taxon>fabids</taxon>
        <taxon>Rosales</taxon>
        <taxon>Rosaceae</taxon>
        <taxon>Amygdaloideae</taxon>
        <taxon>Maleae</taxon>
        <taxon>Pyrus</taxon>
    </lineage>
</organism>
<dbReference type="AlphaFoldDB" id="A0A5N5F9Z8"/>
<reference evidence="2" key="2">
    <citation type="submission" date="2019-10" db="EMBL/GenBank/DDBJ databases">
        <title>A de novo genome assembly of a pear dwarfing rootstock.</title>
        <authorList>
            <person name="Wang F."/>
            <person name="Wang J."/>
            <person name="Li S."/>
            <person name="Zhang Y."/>
            <person name="Fang M."/>
            <person name="Ma L."/>
            <person name="Zhao Y."/>
            <person name="Jiang S."/>
        </authorList>
    </citation>
    <scope>NUCLEOTIDE SEQUENCE [LARGE SCALE GENOMIC DNA]</scope>
</reference>